<proteinExistence type="predicted"/>
<organism evidence="2 3">
    <name type="scientific">Lineolata rhizophorae</name>
    <dbReference type="NCBI Taxonomy" id="578093"/>
    <lineage>
        <taxon>Eukaryota</taxon>
        <taxon>Fungi</taxon>
        <taxon>Dikarya</taxon>
        <taxon>Ascomycota</taxon>
        <taxon>Pezizomycotina</taxon>
        <taxon>Dothideomycetes</taxon>
        <taxon>Dothideomycetes incertae sedis</taxon>
        <taxon>Lineolatales</taxon>
        <taxon>Lineolataceae</taxon>
        <taxon>Lineolata</taxon>
    </lineage>
</organism>
<reference evidence="2" key="1">
    <citation type="journal article" date="2020" name="Stud. Mycol.">
        <title>101 Dothideomycetes genomes: a test case for predicting lifestyles and emergence of pathogens.</title>
        <authorList>
            <person name="Haridas S."/>
            <person name="Albert R."/>
            <person name="Binder M."/>
            <person name="Bloem J."/>
            <person name="Labutti K."/>
            <person name="Salamov A."/>
            <person name="Andreopoulos B."/>
            <person name="Baker S."/>
            <person name="Barry K."/>
            <person name="Bills G."/>
            <person name="Bluhm B."/>
            <person name="Cannon C."/>
            <person name="Castanera R."/>
            <person name="Culley D."/>
            <person name="Daum C."/>
            <person name="Ezra D."/>
            <person name="Gonzalez J."/>
            <person name="Henrissat B."/>
            <person name="Kuo A."/>
            <person name="Liang C."/>
            <person name="Lipzen A."/>
            <person name="Lutzoni F."/>
            <person name="Magnuson J."/>
            <person name="Mondo S."/>
            <person name="Nolan M."/>
            <person name="Ohm R."/>
            <person name="Pangilinan J."/>
            <person name="Park H.-J."/>
            <person name="Ramirez L."/>
            <person name="Alfaro M."/>
            <person name="Sun H."/>
            <person name="Tritt A."/>
            <person name="Yoshinaga Y."/>
            <person name="Zwiers L.-H."/>
            <person name="Turgeon B."/>
            <person name="Goodwin S."/>
            <person name="Spatafora J."/>
            <person name="Crous P."/>
            <person name="Grigoriev I."/>
        </authorList>
    </citation>
    <scope>NUCLEOTIDE SEQUENCE</scope>
    <source>
        <strain evidence="2">ATCC 16933</strain>
    </source>
</reference>
<dbReference type="EMBL" id="MU001708">
    <property type="protein sequence ID" value="KAF2452489.1"/>
    <property type="molecule type" value="Genomic_DNA"/>
</dbReference>
<evidence type="ECO:0000313" key="2">
    <source>
        <dbReference type="EMBL" id="KAF2452489.1"/>
    </source>
</evidence>
<evidence type="ECO:0000313" key="3">
    <source>
        <dbReference type="Proteomes" id="UP000799766"/>
    </source>
</evidence>
<feature type="compositionally biased region" description="Basic and acidic residues" evidence="1">
    <location>
        <begin position="771"/>
        <end position="794"/>
    </location>
</feature>
<evidence type="ECO:0000256" key="1">
    <source>
        <dbReference type="SAM" id="MobiDB-lite"/>
    </source>
</evidence>
<feature type="compositionally biased region" description="Low complexity" evidence="1">
    <location>
        <begin position="387"/>
        <end position="433"/>
    </location>
</feature>
<feature type="compositionally biased region" description="Polar residues" evidence="1">
    <location>
        <begin position="628"/>
        <end position="645"/>
    </location>
</feature>
<dbReference type="AlphaFoldDB" id="A0A6A6NLG0"/>
<accession>A0A6A6NLG0</accession>
<dbReference type="OrthoDB" id="5431013at2759"/>
<feature type="compositionally biased region" description="Low complexity" evidence="1">
    <location>
        <begin position="713"/>
        <end position="731"/>
    </location>
</feature>
<dbReference type="Proteomes" id="UP000799766">
    <property type="component" value="Unassembled WGS sequence"/>
</dbReference>
<feature type="region of interest" description="Disordered" evidence="1">
    <location>
        <begin position="211"/>
        <end position="230"/>
    </location>
</feature>
<name>A0A6A6NLG0_9PEZI</name>
<feature type="compositionally biased region" description="Basic residues" evidence="1">
    <location>
        <begin position="795"/>
        <end position="804"/>
    </location>
</feature>
<feature type="compositionally biased region" description="Polar residues" evidence="1">
    <location>
        <begin position="601"/>
        <end position="610"/>
    </location>
</feature>
<gene>
    <name evidence="2" type="ORF">BDY21DRAFT_375498</name>
</gene>
<feature type="compositionally biased region" description="Basic and acidic residues" evidence="1">
    <location>
        <begin position="288"/>
        <end position="305"/>
    </location>
</feature>
<feature type="compositionally biased region" description="Low complexity" evidence="1">
    <location>
        <begin position="646"/>
        <end position="673"/>
    </location>
</feature>
<feature type="compositionally biased region" description="Basic and acidic residues" evidence="1">
    <location>
        <begin position="816"/>
        <end position="839"/>
    </location>
</feature>
<feature type="region of interest" description="Disordered" evidence="1">
    <location>
        <begin position="288"/>
        <end position="442"/>
    </location>
</feature>
<protein>
    <submittedName>
        <fullName evidence="2">Uncharacterized protein</fullName>
    </submittedName>
</protein>
<feature type="compositionally biased region" description="Low complexity" evidence="1">
    <location>
        <begin position="754"/>
        <end position="766"/>
    </location>
</feature>
<feature type="region of interest" description="Disordered" evidence="1">
    <location>
        <begin position="560"/>
        <end position="850"/>
    </location>
</feature>
<sequence length="867" mass="96388">MPDVFRADRIRQLATRSTALTTKLYRASAESSVHEPQELIDLARTAKELSGSLKNVRSALDGDKHSLPSRASFDALELVIGQANEVYDGIEFSLNSPSRNDAPGPSDIADGLDLSCGPLSKANCLLKSLEALKWTLSVITHALITAKVINTVQAPLMEKTAEPVATVRADLESIVIEQQLALLRARQAWERFDDALHEYLDSIDDIDFPFPPRSDDRSVSPLSTGSKSPREAHIASLLSFQEESLRNTKVPPSETECVVLVLDVYVSHTDDVLRRWTCLTEIEHRVREHMNRKSSHQDSAADARRRSQQPTVETDDESTLELEESRSRKKSGVISPLMSPVPQRPGPSAESLASRVVPPIEIPKTVPETTAPPPLMPNGQPAQVNMASSPTSSRYSPASNRSYHSVSQSTSSSTQISPRSSISSVTPSVGPPVVHKPASRIQEDEDVYQLDRPWRLCAGDMYWDFVNDVCLGRNTKAHHSVAYSHRRAYTEIMEEWICREALKEAGLEFQRVTKMGMDPRRTRTEGSGCYCIYRALTYEQVKALIDRSVEIIADKRARKASCSLTSRSSRGLPRGFSSPNIPTHPIDIPQAAAPRRESSDHLPQSRQHATPPQPGLSPYSPTHHLQGPQYSPTTSHHPLSRSWSHPTAQSASQQQPQQQQQQHFSPTTAAAPAQGPPPATSAAQAPKTAPPPPSPSSSGVPTPRASSTNRPNSSSRQASFASSAAGTAASHQHQHQRPGYARRGSERGRETPPSSSSDSASGSEWDAWSDEQPRDRDRERERERERDREREREWRHRHRERRPSKRDSRTSSYEGHAYDDREKERDGRRDRDRDRTRDRDRHRRRSSMLTTIGQIAGATALLNGLDL</sequence>
<feature type="compositionally biased region" description="Acidic residues" evidence="1">
    <location>
        <begin position="313"/>
        <end position="322"/>
    </location>
</feature>
<keyword evidence="3" id="KW-1185">Reference proteome</keyword>